<sequence length="312" mass="34121">MSQLDTLPPTAPTPLPPRGPWRAIGHVVWDAIYWGLFRNESFAHASNIAFAILFSLFPFMILVTGLAGYWGGAELAEAATQGTGGIFAVLPDEVAKILRPEVSAVLSTSQSRVLTIGALLLGVIVTGLVESLRMGLNYAYRSYDDRHFLIRRLEGTFFMLIGGIVILGLGFLVVVLPVLWGLLLPHAPEIGPYWSYFNRLPLVFFTFGVFMFLISAHLWLPARRQTISGVLPGILVTLALWFVAGLVFSWYLSHFSGYAKTYAGLGGAIASMLFFYIIGLIFLLGAEINHSIETLRRAFAARRAGEEAPGAA</sequence>
<evidence type="ECO:0000256" key="4">
    <source>
        <dbReference type="ARBA" id="ARBA00022989"/>
    </source>
</evidence>
<feature type="transmembrane region" description="Helical" evidence="6">
    <location>
        <begin position="20"/>
        <end position="36"/>
    </location>
</feature>
<dbReference type="PANTHER" id="PTHR30213">
    <property type="entry name" value="INNER MEMBRANE PROTEIN YHJD"/>
    <property type="match status" value="1"/>
</dbReference>
<evidence type="ECO:0000256" key="5">
    <source>
        <dbReference type="ARBA" id="ARBA00023136"/>
    </source>
</evidence>
<name>A0A4Q9VG59_9HYPH</name>
<comment type="caution">
    <text evidence="7">The sequence shown here is derived from an EMBL/GenBank/DDBJ whole genome shotgun (WGS) entry which is preliminary data.</text>
</comment>
<proteinExistence type="predicted"/>
<evidence type="ECO:0000256" key="6">
    <source>
        <dbReference type="SAM" id="Phobius"/>
    </source>
</evidence>
<feature type="transmembrane region" description="Helical" evidence="6">
    <location>
        <begin position="200"/>
        <end position="220"/>
    </location>
</feature>
<reference evidence="7 8" key="1">
    <citation type="submission" date="2019-02" db="EMBL/GenBank/DDBJ databases">
        <title>Siculibacillus lacustris gen. nov., sp. nov., a new rosette-forming bacterium isolated from a freshwater crater lake (Lake St. Ana, Romania).</title>
        <authorList>
            <person name="Felfoldi T."/>
            <person name="Marton Z."/>
            <person name="Szabo A."/>
            <person name="Mentes A."/>
            <person name="Boka K."/>
            <person name="Marialigeti K."/>
            <person name="Mathe I."/>
            <person name="Koncz M."/>
            <person name="Schumann P."/>
            <person name="Toth E."/>
        </authorList>
    </citation>
    <scope>NUCLEOTIDE SEQUENCE [LARGE SCALE GENOMIC DNA]</scope>
    <source>
        <strain evidence="7 8">SA-279</strain>
    </source>
</reference>
<feature type="transmembrane region" description="Helical" evidence="6">
    <location>
        <begin position="157"/>
        <end position="180"/>
    </location>
</feature>
<feature type="transmembrane region" description="Helical" evidence="6">
    <location>
        <begin position="227"/>
        <end position="252"/>
    </location>
</feature>
<dbReference type="OrthoDB" id="7163777at2"/>
<dbReference type="RefSeq" id="WP_131311238.1">
    <property type="nucleotide sequence ID" value="NZ_SJFN01000037.1"/>
</dbReference>
<keyword evidence="3 6" id="KW-0812">Transmembrane</keyword>
<organism evidence="7 8">
    <name type="scientific">Siculibacillus lacustris</name>
    <dbReference type="NCBI Taxonomy" id="1549641"/>
    <lineage>
        <taxon>Bacteria</taxon>
        <taxon>Pseudomonadati</taxon>
        <taxon>Pseudomonadota</taxon>
        <taxon>Alphaproteobacteria</taxon>
        <taxon>Hyphomicrobiales</taxon>
        <taxon>Ancalomicrobiaceae</taxon>
        <taxon>Siculibacillus</taxon>
    </lineage>
</organism>
<keyword evidence="8" id="KW-1185">Reference proteome</keyword>
<evidence type="ECO:0000313" key="7">
    <source>
        <dbReference type="EMBL" id="TBW33971.1"/>
    </source>
</evidence>
<dbReference type="Pfam" id="PF03631">
    <property type="entry name" value="Virul_fac_BrkB"/>
    <property type="match status" value="1"/>
</dbReference>
<dbReference type="AlphaFoldDB" id="A0A4Q9VG59"/>
<evidence type="ECO:0000313" key="8">
    <source>
        <dbReference type="Proteomes" id="UP000292781"/>
    </source>
</evidence>
<feature type="transmembrane region" description="Helical" evidence="6">
    <location>
        <begin position="264"/>
        <end position="286"/>
    </location>
</feature>
<keyword evidence="2" id="KW-1003">Cell membrane</keyword>
<dbReference type="PIRSF" id="PIRSF035875">
    <property type="entry name" value="RNase_BN"/>
    <property type="match status" value="1"/>
</dbReference>
<keyword evidence="4 6" id="KW-1133">Transmembrane helix</keyword>
<comment type="subcellular location">
    <subcellularLocation>
        <location evidence="1">Cell membrane</location>
        <topology evidence="1">Multi-pass membrane protein</topology>
    </subcellularLocation>
</comment>
<keyword evidence="5 6" id="KW-0472">Membrane</keyword>
<feature type="transmembrane region" description="Helical" evidence="6">
    <location>
        <begin position="48"/>
        <end position="70"/>
    </location>
</feature>
<dbReference type="EMBL" id="SJFN01000037">
    <property type="protein sequence ID" value="TBW33971.1"/>
    <property type="molecule type" value="Genomic_DNA"/>
</dbReference>
<protein>
    <submittedName>
        <fullName evidence="7">YihY/virulence factor BrkB family protein</fullName>
    </submittedName>
</protein>
<dbReference type="Proteomes" id="UP000292781">
    <property type="component" value="Unassembled WGS sequence"/>
</dbReference>
<evidence type="ECO:0000256" key="3">
    <source>
        <dbReference type="ARBA" id="ARBA00022692"/>
    </source>
</evidence>
<accession>A0A4Q9VG59</accession>
<dbReference type="PANTHER" id="PTHR30213:SF0">
    <property type="entry name" value="UPF0761 MEMBRANE PROTEIN YIHY"/>
    <property type="match status" value="1"/>
</dbReference>
<gene>
    <name evidence="7" type="ORF">EYW49_19135</name>
</gene>
<feature type="transmembrane region" description="Helical" evidence="6">
    <location>
        <begin position="113"/>
        <end position="136"/>
    </location>
</feature>
<dbReference type="GO" id="GO:0005886">
    <property type="term" value="C:plasma membrane"/>
    <property type="evidence" value="ECO:0007669"/>
    <property type="project" value="UniProtKB-SubCell"/>
</dbReference>
<evidence type="ECO:0000256" key="1">
    <source>
        <dbReference type="ARBA" id="ARBA00004651"/>
    </source>
</evidence>
<evidence type="ECO:0000256" key="2">
    <source>
        <dbReference type="ARBA" id="ARBA00022475"/>
    </source>
</evidence>
<dbReference type="InterPro" id="IPR017039">
    <property type="entry name" value="Virul_fac_BrkB"/>
</dbReference>